<dbReference type="PROSITE" id="PS50850">
    <property type="entry name" value="MFS"/>
    <property type="match status" value="1"/>
</dbReference>
<comment type="subcellular location">
    <subcellularLocation>
        <location evidence="1">Cell membrane</location>
        <topology evidence="1">Multi-pass membrane protein</topology>
    </subcellularLocation>
</comment>
<keyword evidence="4 7" id="KW-0812">Transmembrane</keyword>
<evidence type="ECO:0000259" key="8">
    <source>
        <dbReference type="PROSITE" id="PS50850"/>
    </source>
</evidence>
<feature type="transmembrane region" description="Helical" evidence="7">
    <location>
        <begin position="229"/>
        <end position="250"/>
    </location>
</feature>
<dbReference type="EMBL" id="JACHMO010000001">
    <property type="protein sequence ID" value="MBB5802111.1"/>
    <property type="molecule type" value="Genomic_DNA"/>
</dbReference>
<evidence type="ECO:0000313" key="9">
    <source>
        <dbReference type="EMBL" id="MBB5802111.1"/>
    </source>
</evidence>
<feature type="transmembrane region" description="Helical" evidence="7">
    <location>
        <begin position="316"/>
        <end position="338"/>
    </location>
</feature>
<protein>
    <submittedName>
        <fullName evidence="9">MFS family permease</fullName>
    </submittedName>
</protein>
<dbReference type="InterPro" id="IPR011008">
    <property type="entry name" value="Dimeric_a/b-barrel"/>
</dbReference>
<accession>A0A7W9HHI4</accession>
<dbReference type="GO" id="GO:0005886">
    <property type="term" value="C:plasma membrane"/>
    <property type="evidence" value="ECO:0007669"/>
    <property type="project" value="UniProtKB-SubCell"/>
</dbReference>
<dbReference type="PANTHER" id="PTHR23513">
    <property type="entry name" value="INTEGRAL MEMBRANE EFFLUX PROTEIN-RELATED"/>
    <property type="match status" value="1"/>
</dbReference>
<feature type="transmembrane region" description="Helical" evidence="7">
    <location>
        <begin position="262"/>
        <end position="280"/>
    </location>
</feature>
<feature type="transmembrane region" description="Helical" evidence="7">
    <location>
        <begin position="178"/>
        <end position="195"/>
    </location>
</feature>
<dbReference type="AlphaFoldDB" id="A0A7W9HHI4"/>
<evidence type="ECO:0000256" key="1">
    <source>
        <dbReference type="ARBA" id="ARBA00004651"/>
    </source>
</evidence>
<feature type="transmembrane region" description="Helical" evidence="7">
    <location>
        <begin position="378"/>
        <end position="400"/>
    </location>
</feature>
<reference evidence="9 10" key="1">
    <citation type="submission" date="2020-08" db="EMBL/GenBank/DDBJ databases">
        <title>Sequencing the genomes of 1000 actinobacteria strains.</title>
        <authorList>
            <person name="Klenk H.-P."/>
        </authorList>
    </citation>
    <scope>NUCLEOTIDE SEQUENCE [LARGE SCALE GENOMIC DNA]</scope>
    <source>
        <strain evidence="9 10">DSM 45486</strain>
    </source>
</reference>
<feature type="transmembrane region" description="Helical" evidence="7">
    <location>
        <begin position="350"/>
        <end position="372"/>
    </location>
</feature>
<dbReference type="CDD" id="cd06173">
    <property type="entry name" value="MFS_MefA_like"/>
    <property type="match status" value="1"/>
</dbReference>
<organism evidence="9 10">
    <name type="scientific">Saccharothrix ecbatanensis</name>
    <dbReference type="NCBI Taxonomy" id="1105145"/>
    <lineage>
        <taxon>Bacteria</taxon>
        <taxon>Bacillati</taxon>
        <taxon>Actinomycetota</taxon>
        <taxon>Actinomycetes</taxon>
        <taxon>Pseudonocardiales</taxon>
        <taxon>Pseudonocardiaceae</taxon>
        <taxon>Saccharothrix</taxon>
    </lineage>
</organism>
<dbReference type="SUPFAM" id="SSF103473">
    <property type="entry name" value="MFS general substrate transporter"/>
    <property type="match status" value="1"/>
</dbReference>
<dbReference type="RefSeq" id="WP_184918624.1">
    <property type="nucleotide sequence ID" value="NZ_JACHMO010000001.1"/>
</dbReference>
<feature type="transmembrane region" description="Helical" evidence="7">
    <location>
        <begin position="51"/>
        <end position="71"/>
    </location>
</feature>
<dbReference type="InterPro" id="IPR036259">
    <property type="entry name" value="MFS_trans_sf"/>
</dbReference>
<dbReference type="InterPro" id="IPR020846">
    <property type="entry name" value="MFS_dom"/>
</dbReference>
<keyword evidence="5 7" id="KW-1133">Transmembrane helix</keyword>
<keyword evidence="10" id="KW-1185">Reference proteome</keyword>
<dbReference type="Gene3D" id="1.20.1250.20">
    <property type="entry name" value="MFS general substrate transporter like domains"/>
    <property type="match status" value="1"/>
</dbReference>
<evidence type="ECO:0000256" key="6">
    <source>
        <dbReference type="ARBA" id="ARBA00023136"/>
    </source>
</evidence>
<sequence>MRTATGAGAWAPLRRPEFRSLWMAQFVANMGTWAQTVGAQWLMGDLTGSEFAVALVQAATTLPVFLLVVPAGALGDIFDRRRLLLTGQLMMLLGAGGLAGLTAGELTTPVLLLLMIALMGIGQALCVPSFQAIQPELVTRDEIPQAALLNGANANVARAVGPALGGVLIAAIGPAATFAFNTLSFLGVLVVLYRWDRPPDHRPLGVERVRAAIRAGVRYVRSAPRFATVLARSALFMTFAGGLWALLPAIARGPLRLGPDGYGLLLGSVGLGAVGGAFLVPRVRALVGANVVVTGGMFGYAIAVLVVGLVEDVPMAVGALVLAGTAWIAVQSTLAASAQVLLPAWTRARALAYFQLVFMGGQALGAIGWGVVADVVSLRAAFVIPAAALVVVTAFSVWALPLTEAELDVSQVTHWPEPVTRLEPDADAGPVLVIAEWPVPPDNAEAFVRAMRKVGRARRRTGATWWALFQDVEDPTLFLETFIVRTWHEHLRQHDERGTVLDRELEARARGMVVDGEEPQVRHLILIPRS</sequence>
<evidence type="ECO:0000256" key="2">
    <source>
        <dbReference type="ARBA" id="ARBA00022448"/>
    </source>
</evidence>
<dbReference type="Proteomes" id="UP000552097">
    <property type="component" value="Unassembled WGS sequence"/>
</dbReference>
<evidence type="ECO:0000256" key="4">
    <source>
        <dbReference type="ARBA" id="ARBA00022692"/>
    </source>
</evidence>
<evidence type="ECO:0000256" key="5">
    <source>
        <dbReference type="ARBA" id="ARBA00022989"/>
    </source>
</evidence>
<name>A0A7W9HHI4_9PSEU</name>
<evidence type="ECO:0000313" key="10">
    <source>
        <dbReference type="Proteomes" id="UP000552097"/>
    </source>
</evidence>
<keyword evidence="6 7" id="KW-0472">Membrane</keyword>
<dbReference type="GO" id="GO:0022857">
    <property type="term" value="F:transmembrane transporter activity"/>
    <property type="evidence" value="ECO:0007669"/>
    <property type="project" value="InterPro"/>
</dbReference>
<dbReference type="PANTHER" id="PTHR23513:SF11">
    <property type="entry name" value="STAPHYLOFERRIN A TRANSPORTER"/>
    <property type="match status" value="1"/>
</dbReference>
<dbReference type="Pfam" id="PF05977">
    <property type="entry name" value="MFS_3"/>
    <property type="match status" value="1"/>
</dbReference>
<dbReference type="InterPro" id="IPR010290">
    <property type="entry name" value="TM_effector"/>
</dbReference>
<proteinExistence type="predicted"/>
<keyword evidence="3" id="KW-1003">Cell membrane</keyword>
<evidence type="ECO:0000256" key="7">
    <source>
        <dbReference type="SAM" id="Phobius"/>
    </source>
</evidence>
<feature type="transmembrane region" description="Helical" evidence="7">
    <location>
        <begin position="287"/>
        <end position="310"/>
    </location>
</feature>
<feature type="domain" description="Major facilitator superfamily (MFS) profile" evidence="8">
    <location>
        <begin position="17"/>
        <end position="404"/>
    </location>
</feature>
<dbReference type="SUPFAM" id="SSF54909">
    <property type="entry name" value="Dimeric alpha+beta barrel"/>
    <property type="match status" value="1"/>
</dbReference>
<evidence type="ECO:0000256" key="3">
    <source>
        <dbReference type="ARBA" id="ARBA00022475"/>
    </source>
</evidence>
<gene>
    <name evidence="9" type="ORF">F4560_001879</name>
</gene>
<keyword evidence="2" id="KW-0813">Transport</keyword>
<comment type="caution">
    <text evidence="9">The sequence shown here is derived from an EMBL/GenBank/DDBJ whole genome shotgun (WGS) entry which is preliminary data.</text>
</comment>